<accession>A0A365YN54</accession>
<comment type="caution">
    <text evidence="2">The sequence shown here is derived from an EMBL/GenBank/DDBJ whole genome shotgun (WGS) entry which is preliminary data.</text>
</comment>
<feature type="domain" description="Bacterial bifunctional deaminase-reductase C-terminal" evidence="1">
    <location>
        <begin position="3"/>
        <end position="185"/>
    </location>
</feature>
<dbReference type="Gene3D" id="3.40.430.10">
    <property type="entry name" value="Dihydrofolate Reductase, subunit A"/>
    <property type="match status" value="1"/>
</dbReference>
<organism evidence="2 3">
    <name type="scientific">Glutamicibacter soli</name>
    <dbReference type="NCBI Taxonomy" id="453836"/>
    <lineage>
        <taxon>Bacteria</taxon>
        <taxon>Bacillati</taxon>
        <taxon>Actinomycetota</taxon>
        <taxon>Actinomycetes</taxon>
        <taxon>Micrococcales</taxon>
        <taxon>Micrococcaceae</taxon>
        <taxon>Glutamicibacter</taxon>
    </lineage>
</organism>
<dbReference type="RefSeq" id="WP_047119424.1">
    <property type="nucleotide sequence ID" value="NZ_CM125969.1"/>
</dbReference>
<gene>
    <name evidence="2" type="ORF">C1H84_02270</name>
</gene>
<dbReference type="InterPro" id="IPR024072">
    <property type="entry name" value="DHFR-like_dom_sf"/>
</dbReference>
<proteinExistence type="predicted"/>
<dbReference type="InterPro" id="IPR002734">
    <property type="entry name" value="RibDG_C"/>
</dbReference>
<dbReference type="GO" id="GO:0009231">
    <property type="term" value="P:riboflavin biosynthetic process"/>
    <property type="evidence" value="ECO:0007669"/>
    <property type="project" value="InterPro"/>
</dbReference>
<evidence type="ECO:0000259" key="1">
    <source>
        <dbReference type="Pfam" id="PF01872"/>
    </source>
</evidence>
<evidence type="ECO:0000313" key="2">
    <source>
        <dbReference type="EMBL" id="RBM04136.1"/>
    </source>
</evidence>
<dbReference type="EMBL" id="POAF01000001">
    <property type="protein sequence ID" value="RBM04136.1"/>
    <property type="molecule type" value="Genomic_DNA"/>
</dbReference>
<dbReference type="InterPro" id="IPR050765">
    <property type="entry name" value="Riboflavin_Biosynth_HTPR"/>
</dbReference>
<dbReference type="GO" id="GO:0008703">
    <property type="term" value="F:5-amino-6-(5-phosphoribosylamino)uracil reductase activity"/>
    <property type="evidence" value="ECO:0007669"/>
    <property type="project" value="InterPro"/>
</dbReference>
<dbReference type="SUPFAM" id="SSF53597">
    <property type="entry name" value="Dihydrofolate reductase-like"/>
    <property type="match status" value="1"/>
</dbReference>
<dbReference type="PANTHER" id="PTHR38011:SF11">
    <property type="entry name" value="2,5-DIAMINO-6-RIBOSYLAMINO-4(3H)-PYRIMIDINONE 5'-PHOSPHATE REDUCTASE"/>
    <property type="match status" value="1"/>
</dbReference>
<sequence>MRTLTYYVAVSLDGFIAGPAGEFDAFLAEGDHMQAIGEQFRGTVPTVLAEAVGIPIQDGPFDTVLMGWNTYAVGMPDQHLASPYAHLRQVVFTHGRQGPEGSQDVLFTDRDPVQLVRELKKEDGKDIWLCGGGSLAAALAEEIDQLALKINPVTFGGGIRLFGDRSYQPQPWRSTSVQAFESGVALAQYERA</sequence>
<protein>
    <submittedName>
        <fullName evidence="2">Riboflavin biosynthesis protein RibD</fullName>
    </submittedName>
</protein>
<reference evidence="2 3" key="1">
    <citation type="submission" date="2018-01" db="EMBL/GenBank/DDBJ databases">
        <title>Glutamicibacter soli strain NHPC-3 Whole genome sequence and assembly.</title>
        <authorList>
            <person name="Choudhury P."/>
            <person name="Gupta D."/>
            <person name="Sengupta K."/>
            <person name="Jawed A."/>
            <person name="Sultana N."/>
            <person name="Saha P."/>
        </authorList>
    </citation>
    <scope>NUCLEOTIDE SEQUENCE [LARGE SCALE GENOMIC DNA]</scope>
    <source>
        <strain evidence="2 3">NHPC-3</strain>
    </source>
</reference>
<dbReference type="AlphaFoldDB" id="A0A365YN54"/>
<dbReference type="Proteomes" id="UP000252167">
    <property type="component" value="Unassembled WGS sequence"/>
</dbReference>
<dbReference type="PANTHER" id="PTHR38011">
    <property type="entry name" value="DIHYDROFOLATE REDUCTASE FAMILY PROTEIN (AFU_ORTHOLOGUE AFUA_8G06820)"/>
    <property type="match status" value="1"/>
</dbReference>
<evidence type="ECO:0000313" key="3">
    <source>
        <dbReference type="Proteomes" id="UP000252167"/>
    </source>
</evidence>
<keyword evidence="3" id="KW-1185">Reference proteome</keyword>
<dbReference type="Pfam" id="PF01872">
    <property type="entry name" value="RibD_C"/>
    <property type="match status" value="1"/>
</dbReference>
<name>A0A365YN54_9MICC</name>